<dbReference type="RefSeq" id="WP_201918624.1">
    <property type="nucleotide sequence ID" value="NZ_BAABAX010000005.1"/>
</dbReference>
<feature type="signal peptide" evidence="2">
    <location>
        <begin position="1"/>
        <end position="18"/>
    </location>
</feature>
<evidence type="ECO:0008006" key="5">
    <source>
        <dbReference type="Google" id="ProtNLM"/>
    </source>
</evidence>
<protein>
    <recommendedName>
        <fullName evidence="5">Peptidase S74 domain-containing protein</fullName>
    </recommendedName>
</protein>
<keyword evidence="2" id="KW-0732">Signal</keyword>
<keyword evidence="4" id="KW-1185">Reference proteome</keyword>
<feature type="chain" id="PRO_5037714019" description="Peptidase S74 domain-containing protein" evidence="2">
    <location>
        <begin position="19"/>
        <end position="754"/>
    </location>
</feature>
<name>A0A936ZYK9_9FLAO</name>
<comment type="caution">
    <text evidence="3">The sequence shown here is derived from an EMBL/GenBank/DDBJ whole genome shotgun (WGS) entry which is preliminary data.</text>
</comment>
<organism evidence="3 4">
    <name type="scientific">Aquimarina mytili</name>
    <dbReference type="NCBI Taxonomy" id="874423"/>
    <lineage>
        <taxon>Bacteria</taxon>
        <taxon>Pseudomonadati</taxon>
        <taxon>Bacteroidota</taxon>
        <taxon>Flavobacteriia</taxon>
        <taxon>Flavobacteriales</taxon>
        <taxon>Flavobacteriaceae</taxon>
        <taxon>Aquimarina</taxon>
    </lineage>
</organism>
<reference evidence="3" key="1">
    <citation type="submission" date="2021-01" db="EMBL/GenBank/DDBJ databases">
        <authorList>
            <person name="Zhong Y.L."/>
        </authorList>
    </citation>
    <scope>NUCLEOTIDE SEQUENCE</scope>
    <source>
        <strain evidence="3">KCTC 23302</strain>
    </source>
</reference>
<evidence type="ECO:0000313" key="3">
    <source>
        <dbReference type="EMBL" id="MBL0683536.1"/>
    </source>
</evidence>
<dbReference type="AlphaFoldDB" id="A0A936ZYK9"/>
<keyword evidence="1" id="KW-0175">Coiled coil</keyword>
<gene>
    <name evidence="3" type="ORF">JJQ60_08415</name>
</gene>
<accession>A0A936ZYK9</accession>
<evidence type="ECO:0000256" key="1">
    <source>
        <dbReference type="SAM" id="Coils"/>
    </source>
</evidence>
<sequence length="754" mass="82561">MKNIILTLFFLASIHLIAQTDGISYQAVIIGPDNQELPGVDAEGNILPNATVSIRFTIIDANNGIEYQEIQTTNTDQYGRINLTIGSVNPDEFTKINWDGTSKDLKVEIDFSGAGSGFVDMSREKLTFLPYGFHRDIKATGKLEVDDITDLNSELTVGGPTRLNSTLDVNNNNTTNLTGELNVDGAAGLNNTLDVQGKTDLNDELNVNNNATSNFSGDLNVAAQGTAKFDGDAVFNGESKFKDLSVDGPAKLNGKVSINANLDGEGGQNNINTYPLLVEGSMQGIAIKVNEGRSKDNNYISFWDQSDPEDAPKMWGRIEGVTVNELTNDEGYKRGLASRNLSIFNASRLIVVTGAEQLQALAGSTSELAAFAGCAGFGACIVSPAPSKVAVKALNVVVKIANFIVLAVNLGDSIKERDFYVENSEKNIGVSYQSGAGDYAEWLPKENLSESFTAGELVGVKNGFVTKNVWGAEKVMVVSTRPIVLGNMPQPNNEKKYVKIAFMGQVPVKVIGNVAPGDYILPSEFGSGFAKAVHPQNMKTRDYKKVVGVAWSTTNKIANDVSIVNVAVGININDLSNVVAKQEDELMALKEDYSELKKTINASNSALSKLVPGYKEAIGFKDNSGFIEQKDVHVHEEEKHQGQVKDNIVYPDLDDIVYFKIEREQIETSIDLAREQYAEMLKDQQLQKVSSTNFTTTAEGIVLIPLEEHPFWQKIDSNPDYREEIIQYVESSMEKTFHTHKKYMHKFNDLKVRN</sequence>
<dbReference type="Proteomes" id="UP000651057">
    <property type="component" value="Unassembled WGS sequence"/>
</dbReference>
<feature type="coiled-coil region" evidence="1">
    <location>
        <begin position="572"/>
        <end position="606"/>
    </location>
</feature>
<evidence type="ECO:0000313" key="4">
    <source>
        <dbReference type="Proteomes" id="UP000651057"/>
    </source>
</evidence>
<dbReference type="EMBL" id="JAERQJ010000003">
    <property type="protein sequence ID" value="MBL0683536.1"/>
    <property type="molecule type" value="Genomic_DNA"/>
</dbReference>
<evidence type="ECO:0000256" key="2">
    <source>
        <dbReference type="SAM" id="SignalP"/>
    </source>
</evidence>
<dbReference type="Gene3D" id="2.40.300.10">
    <property type="entry name" value="Head decoration protein D"/>
    <property type="match status" value="1"/>
</dbReference>
<proteinExistence type="predicted"/>